<dbReference type="OrthoDB" id="3132519at2759"/>
<reference evidence="1" key="1">
    <citation type="submission" date="2020-11" db="EMBL/GenBank/DDBJ databases">
        <authorList>
            <consortium name="DOE Joint Genome Institute"/>
            <person name="Ahrendt S."/>
            <person name="Riley R."/>
            <person name="Andreopoulos W."/>
            <person name="Labutti K."/>
            <person name="Pangilinan J."/>
            <person name="Ruiz-Duenas F.J."/>
            <person name="Barrasa J.M."/>
            <person name="Sanchez-Garcia M."/>
            <person name="Camarero S."/>
            <person name="Miyauchi S."/>
            <person name="Serrano A."/>
            <person name="Linde D."/>
            <person name="Babiker R."/>
            <person name="Drula E."/>
            <person name="Ayuso-Fernandez I."/>
            <person name="Pacheco R."/>
            <person name="Padilla G."/>
            <person name="Ferreira P."/>
            <person name="Barriuso J."/>
            <person name="Kellner H."/>
            <person name="Castanera R."/>
            <person name="Alfaro M."/>
            <person name="Ramirez L."/>
            <person name="Pisabarro A.G."/>
            <person name="Kuo A."/>
            <person name="Tritt A."/>
            <person name="Lipzen A."/>
            <person name="He G."/>
            <person name="Yan M."/>
            <person name="Ng V."/>
            <person name="Cullen D."/>
            <person name="Martin F."/>
            <person name="Rosso M.-N."/>
            <person name="Henrissat B."/>
            <person name="Hibbett D."/>
            <person name="Martinez A.T."/>
            <person name="Grigoriev I.V."/>
        </authorList>
    </citation>
    <scope>NUCLEOTIDE SEQUENCE</scope>
    <source>
        <strain evidence="1">ATCC 90797</strain>
    </source>
</reference>
<proteinExistence type="predicted"/>
<keyword evidence="2" id="KW-1185">Reference proteome</keyword>
<name>A0A9P6A3U9_PLEER</name>
<protein>
    <submittedName>
        <fullName evidence="1">Uncharacterized protein</fullName>
    </submittedName>
</protein>
<evidence type="ECO:0000313" key="1">
    <source>
        <dbReference type="EMBL" id="KAF9496726.1"/>
    </source>
</evidence>
<organism evidence="1 2">
    <name type="scientific">Pleurotus eryngii</name>
    <name type="common">Boletus of the steppes</name>
    <dbReference type="NCBI Taxonomy" id="5323"/>
    <lineage>
        <taxon>Eukaryota</taxon>
        <taxon>Fungi</taxon>
        <taxon>Dikarya</taxon>
        <taxon>Basidiomycota</taxon>
        <taxon>Agaricomycotina</taxon>
        <taxon>Agaricomycetes</taxon>
        <taxon>Agaricomycetidae</taxon>
        <taxon>Agaricales</taxon>
        <taxon>Pleurotineae</taxon>
        <taxon>Pleurotaceae</taxon>
        <taxon>Pleurotus</taxon>
    </lineage>
</organism>
<accession>A0A9P6A3U9</accession>
<sequence length="344" mass="37843">MSTFSSAQATKSSFSRKFWRQQHGSLYPADPPLSLQTAQNDALAIPDEVRELLPSSHLSVTEFVCALLPEQHDVISVEKPSAWFSKDSPSTGICCSTSLILSTFVAFIKRNTQGGLLALDLTRQFYAALKEDQLRGVTTGIGRAKRIEDHGKTPSVNGNTANAALAADAVTRKNAQLRLQLFSTAGFSGASLLDLKGAGIAGDSTLSLNDYGLVFVEKTVMLGRVSCRDILQNRRQNARHASQTTTTNIAAISYIGLQVYQHSHGRRFHNIPDATSRFLTQQFAFLPSMAFLRRLPSPIVTRGDILELPQDDQKLFDYFDQKDTQAKLNKVMALSRKKNPIPTL</sequence>
<gene>
    <name evidence="1" type="ORF">BDN71DRAFT_1495209</name>
</gene>
<dbReference type="AlphaFoldDB" id="A0A9P6A3U9"/>
<comment type="caution">
    <text evidence="1">The sequence shown here is derived from an EMBL/GenBank/DDBJ whole genome shotgun (WGS) entry which is preliminary data.</text>
</comment>
<dbReference type="EMBL" id="MU154550">
    <property type="protein sequence ID" value="KAF9496726.1"/>
    <property type="molecule type" value="Genomic_DNA"/>
</dbReference>
<evidence type="ECO:0000313" key="2">
    <source>
        <dbReference type="Proteomes" id="UP000807025"/>
    </source>
</evidence>
<dbReference type="Proteomes" id="UP000807025">
    <property type="component" value="Unassembled WGS sequence"/>
</dbReference>